<dbReference type="Gene3D" id="2.170.270.10">
    <property type="entry name" value="SET domain"/>
    <property type="match status" value="2"/>
</dbReference>
<name>A0ABR4CKG0_9HELO</name>
<evidence type="ECO:0000259" key="2">
    <source>
        <dbReference type="PROSITE" id="PS50280"/>
    </source>
</evidence>
<dbReference type="PANTHER" id="PTHR47332">
    <property type="entry name" value="SET DOMAIN-CONTAINING PROTEIN 5"/>
    <property type="match status" value="1"/>
</dbReference>
<feature type="compositionally biased region" description="Polar residues" evidence="1">
    <location>
        <begin position="333"/>
        <end position="347"/>
    </location>
</feature>
<comment type="caution">
    <text evidence="3">The sequence shown here is derived from an EMBL/GenBank/DDBJ whole genome shotgun (WGS) entry which is preliminary data.</text>
</comment>
<feature type="region of interest" description="Disordered" evidence="1">
    <location>
        <begin position="327"/>
        <end position="367"/>
    </location>
</feature>
<evidence type="ECO:0000256" key="1">
    <source>
        <dbReference type="SAM" id="MobiDB-lite"/>
    </source>
</evidence>
<sequence>MMSSSTKDRNYVLQDVPGKGQGLIATKQISKGTRILSEKPMIVLPENKLNMRELQTSISQQVATLDRDQKRAFLSMHNLYPYSNSAEQYIGIYHTNSLPADDGFGGIFMYACRINHACNNNAQKSWNGKIKRHTVHALREIASGEEITITYVSPLKSLKVRQEILQERFQFTCMCHLCSLPLKECQASDRRLGEIQRLDNVINDLGPEVLSESPIKVLRYFDQQVRFYLEQEREDIALAQAFVYAAKLAISNGDMARGRSFADRAAAVWKTTLGDDSTEAMEYVALAQDPSISEINQVSKNWKTTVDEVPKGLDSSDFEKWLWKRKKPKRAGRSTQAQDSAISPGRSSSEHEGYIDSRPRKLSSVQEVPGKGKGLVALVNIPKGQRILCESPILTTSNLSSITLLERDIKEKLETLSNTKQRQFHRLHNNFSDKYPLSGIVRTNALPCGIDSPIGGLYITICFINHSCLPNAHNSWNSDTNRETIHAIRTVEKGEEITISYDKGDVSSSRRSFLKDSFGFDCSCRLCVLPSAELQASDDRRRQIKLFDIAVGDSERMMSKPEESLADCHSLLQILNQEYEGSPGALLPRLYYDAFQISICHSDQARASVFAGRGFETRIICEGEDSPETQRIKSLNEKPASHSNFGVSKRWRTSKGSIPKGLDDISFEKWLWRELK</sequence>
<protein>
    <recommendedName>
        <fullName evidence="2">SET domain-containing protein</fullName>
    </recommendedName>
</protein>
<dbReference type="InterPro" id="IPR053185">
    <property type="entry name" value="SET_domain_protein"/>
</dbReference>
<dbReference type="Gene3D" id="1.25.40.10">
    <property type="entry name" value="Tetratricopeptide repeat domain"/>
    <property type="match status" value="1"/>
</dbReference>
<feature type="domain" description="SET" evidence="2">
    <location>
        <begin position="8"/>
        <end position="152"/>
    </location>
</feature>
<dbReference type="InterPro" id="IPR001214">
    <property type="entry name" value="SET_dom"/>
</dbReference>
<gene>
    <name evidence="3" type="ORF">VTL71DRAFT_13253</name>
</gene>
<organism evidence="3 4">
    <name type="scientific">Oculimacula yallundae</name>
    <dbReference type="NCBI Taxonomy" id="86028"/>
    <lineage>
        <taxon>Eukaryota</taxon>
        <taxon>Fungi</taxon>
        <taxon>Dikarya</taxon>
        <taxon>Ascomycota</taxon>
        <taxon>Pezizomycotina</taxon>
        <taxon>Leotiomycetes</taxon>
        <taxon>Helotiales</taxon>
        <taxon>Ploettnerulaceae</taxon>
        <taxon>Oculimacula</taxon>
    </lineage>
</organism>
<feature type="compositionally biased region" description="Basic and acidic residues" evidence="1">
    <location>
        <begin position="348"/>
        <end position="359"/>
    </location>
</feature>
<dbReference type="PANTHER" id="PTHR47332:SF2">
    <property type="entry name" value="SET-6"/>
    <property type="match status" value="1"/>
</dbReference>
<dbReference type="InterPro" id="IPR011990">
    <property type="entry name" value="TPR-like_helical_dom_sf"/>
</dbReference>
<evidence type="ECO:0000313" key="4">
    <source>
        <dbReference type="Proteomes" id="UP001595075"/>
    </source>
</evidence>
<reference evidence="3 4" key="1">
    <citation type="journal article" date="2024" name="Commun. Biol.">
        <title>Comparative genomic analysis of thermophilic fungi reveals convergent evolutionary adaptations and gene losses.</title>
        <authorList>
            <person name="Steindorff A.S."/>
            <person name="Aguilar-Pontes M.V."/>
            <person name="Robinson A.J."/>
            <person name="Andreopoulos B."/>
            <person name="LaButti K."/>
            <person name="Kuo A."/>
            <person name="Mondo S."/>
            <person name="Riley R."/>
            <person name="Otillar R."/>
            <person name="Haridas S."/>
            <person name="Lipzen A."/>
            <person name="Grimwood J."/>
            <person name="Schmutz J."/>
            <person name="Clum A."/>
            <person name="Reid I.D."/>
            <person name="Moisan M.C."/>
            <person name="Butler G."/>
            <person name="Nguyen T.T.M."/>
            <person name="Dewar K."/>
            <person name="Conant G."/>
            <person name="Drula E."/>
            <person name="Henrissat B."/>
            <person name="Hansel C."/>
            <person name="Singer S."/>
            <person name="Hutchinson M.I."/>
            <person name="de Vries R.P."/>
            <person name="Natvig D.O."/>
            <person name="Powell A.J."/>
            <person name="Tsang A."/>
            <person name="Grigoriev I.V."/>
        </authorList>
    </citation>
    <scope>NUCLEOTIDE SEQUENCE [LARGE SCALE GENOMIC DNA]</scope>
    <source>
        <strain evidence="3 4">CBS 494.80</strain>
    </source>
</reference>
<dbReference type="InterPro" id="IPR046341">
    <property type="entry name" value="SET_dom_sf"/>
</dbReference>
<dbReference type="SUPFAM" id="SSF82199">
    <property type="entry name" value="SET domain"/>
    <property type="match status" value="2"/>
</dbReference>
<dbReference type="EMBL" id="JAZHXI010000006">
    <property type="protein sequence ID" value="KAL2070227.1"/>
    <property type="molecule type" value="Genomic_DNA"/>
</dbReference>
<evidence type="ECO:0000313" key="3">
    <source>
        <dbReference type="EMBL" id="KAL2070227.1"/>
    </source>
</evidence>
<accession>A0ABR4CKG0</accession>
<keyword evidence="4" id="KW-1185">Reference proteome</keyword>
<dbReference type="CDD" id="cd20071">
    <property type="entry name" value="SET_SMYD"/>
    <property type="match status" value="2"/>
</dbReference>
<dbReference type="Pfam" id="PF00856">
    <property type="entry name" value="SET"/>
    <property type="match status" value="2"/>
</dbReference>
<dbReference type="SMART" id="SM00317">
    <property type="entry name" value="SET"/>
    <property type="match status" value="2"/>
</dbReference>
<dbReference type="PROSITE" id="PS50280">
    <property type="entry name" value="SET"/>
    <property type="match status" value="2"/>
</dbReference>
<dbReference type="Proteomes" id="UP001595075">
    <property type="component" value="Unassembled WGS sequence"/>
</dbReference>
<feature type="domain" description="SET" evidence="2">
    <location>
        <begin position="360"/>
        <end position="502"/>
    </location>
</feature>
<proteinExistence type="predicted"/>